<proteinExistence type="predicted"/>
<feature type="compositionally biased region" description="Polar residues" evidence="1">
    <location>
        <begin position="110"/>
        <end position="120"/>
    </location>
</feature>
<organism evidence="2 3">
    <name type="scientific">Candidatus Liptonbacteria bacterium RIFCSPLOWO2_01_FULL_52_25</name>
    <dbReference type="NCBI Taxonomy" id="1798650"/>
    <lineage>
        <taxon>Bacteria</taxon>
        <taxon>Candidatus Liptoniibacteriota</taxon>
    </lineage>
</organism>
<evidence type="ECO:0000313" key="3">
    <source>
        <dbReference type="Proteomes" id="UP000178880"/>
    </source>
</evidence>
<comment type="caution">
    <text evidence="2">The sequence shown here is derived from an EMBL/GenBank/DDBJ whole genome shotgun (WGS) entry which is preliminary data.</text>
</comment>
<sequence length="171" mass="19695">MFFARKPETLQWTFHARNKMRFYRLSEQRVRQVLHAPKRVEEGVAPKTVAMMQPVSPTYRYVGETGSSSFGKLRVNSAQRSRGTPPHSEKSGKREETWRQEIWVMVQQAQTNADGTQTGADRQRTSASRQRTSAITKVISAWRYPGRTKPKSDASRDAIKQAYNEFMSKIK</sequence>
<reference evidence="2 3" key="1">
    <citation type="journal article" date="2016" name="Nat. Commun.">
        <title>Thousands of microbial genomes shed light on interconnected biogeochemical processes in an aquifer system.</title>
        <authorList>
            <person name="Anantharaman K."/>
            <person name="Brown C.T."/>
            <person name="Hug L.A."/>
            <person name="Sharon I."/>
            <person name="Castelle C.J."/>
            <person name="Probst A.J."/>
            <person name="Thomas B.C."/>
            <person name="Singh A."/>
            <person name="Wilkins M.J."/>
            <person name="Karaoz U."/>
            <person name="Brodie E.L."/>
            <person name="Williams K.H."/>
            <person name="Hubbard S.S."/>
            <person name="Banfield J.F."/>
        </authorList>
    </citation>
    <scope>NUCLEOTIDE SEQUENCE [LARGE SCALE GENOMIC DNA]</scope>
</reference>
<name>A0A1G2CDV9_9BACT</name>
<dbReference type="Proteomes" id="UP000178880">
    <property type="component" value="Unassembled WGS sequence"/>
</dbReference>
<evidence type="ECO:0000313" key="2">
    <source>
        <dbReference type="EMBL" id="OGY99582.1"/>
    </source>
</evidence>
<feature type="compositionally biased region" description="Polar residues" evidence="1">
    <location>
        <begin position="70"/>
        <end position="82"/>
    </location>
</feature>
<evidence type="ECO:0000256" key="1">
    <source>
        <dbReference type="SAM" id="MobiDB-lite"/>
    </source>
</evidence>
<dbReference type="AlphaFoldDB" id="A0A1G2CDV9"/>
<accession>A0A1G2CDV9</accession>
<dbReference type="STRING" id="1798650.A2945_02970"/>
<dbReference type="EMBL" id="MHLA01000014">
    <property type="protein sequence ID" value="OGY99582.1"/>
    <property type="molecule type" value="Genomic_DNA"/>
</dbReference>
<protein>
    <submittedName>
        <fullName evidence="2">Uncharacterized protein</fullName>
    </submittedName>
</protein>
<gene>
    <name evidence="2" type="ORF">A2945_02970</name>
</gene>
<feature type="region of interest" description="Disordered" evidence="1">
    <location>
        <begin position="110"/>
        <end position="134"/>
    </location>
</feature>
<feature type="compositionally biased region" description="Basic and acidic residues" evidence="1">
    <location>
        <begin position="87"/>
        <end position="97"/>
    </location>
</feature>
<feature type="compositionally biased region" description="Low complexity" evidence="1">
    <location>
        <begin position="125"/>
        <end position="134"/>
    </location>
</feature>
<feature type="region of interest" description="Disordered" evidence="1">
    <location>
        <begin position="70"/>
        <end position="97"/>
    </location>
</feature>